<name>A0A0V1GUC6_9BILA</name>
<feature type="non-terminal residue" evidence="1">
    <location>
        <position position="119"/>
    </location>
</feature>
<evidence type="ECO:0000313" key="1">
    <source>
        <dbReference type="EMBL" id="KRZ01785.1"/>
    </source>
</evidence>
<gene>
    <name evidence="1" type="ORF">T11_9714</name>
</gene>
<accession>A0A0V1GUC6</accession>
<dbReference type="Proteomes" id="UP000055024">
    <property type="component" value="Unassembled WGS sequence"/>
</dbReference>
<evidence type="ECO:0000313" key="2">
    <source>
        <dbReference type="Proteomes" id="UP000055024"/>
    </source>
</evidence>
<reference evidence="1 2" key="1">
    <citation type="submission" date="2015-01" db="EMBL/GenBank/DDBJ databases">
        <title>Evolution of Trichinella species and genotypes.</title>
        <authorList>
            <person name="Korhonen P.K."/>
            <person name="Edoardo P."/>
            <person name="Giuseppe L.R."/>
            <person name="Gasser R.B."/>
        </authorList>
    </citation>
    <scope>NUCLEOTIDE SEQUENCE [LARGE SCALE GENOMIC DNA]</scope>
    <source>
        <strain evidence="1">ISS1029</strain>
    </source>
</reference>
<keyword evidence="2" id="KW-1185">Reference proteome</keyword>
<organism evidence="1 2">
    <name type="scientific">Trichinella zimbabwensis</name>
    <dbReference type="NCBI Taxonomy" id="268475"/>
    <lineage>
        <taxon>Eukaryota</taxon>
        <taxon>Metazoa</taxon>
        <taxon>Ecdysozoa</taxon>
        <taxon>Nematoda</taxon>
        <taxon>Enoplea</taxon>
        <taxon>Dorylaimia</taxon>
        <taxon>Trichinellida</taxon>
        <taxon>Trichinellidae</taxon>
        <taxon>Trichinella</taxon>
    </lineage>
</organism>
<feature type="non-terminal residue" evidence="1">
    <location>
        <position position="1"/>
    </location>
</feature>
<sequence>LNEGDVLIDRNHCVMLSNLPLGMTAHCLMRIIQGLYIKQFKQTKCTNIQPDRQVYFQIIDILLKTYSLEGSTISNFIRRPKGTDIKLYKEDFPCFDNYGKTVEESEASQKNESKFHKQK</sequence>
<dbReference type="AlphaFoldDB" id="A0A0V1GUC6"/>
<dbReference type="EMBL" id="JYDP01000260">
    <property type="protein sequence ID" value="KRZ01785.1"/>
    <property type="molecule type" value="Genomic_DNA"/>
</dbReference>
<dbReference type="STRING" id="268475.A0A0V1GUC6"/>
<proteinExistence type="predicted"/>
<comment type="caution">
    <text evidence="1">The sequence shown here is derived from an EMBL/GenBank/DDBJ whole genome shotgun (WGS) entry which is preliminary data.</text>
</comment>
<protein>
    <submittedName>
        <fullName evidence="1">Uncharacterized protein</fullName>
    </submittedName>
</protein>